<evidence type="ECO:0000313" key="2">
    <source>
        <dbReference type="WBParaSite" id="PDA_v2.g29738.t1"/>
    </source>
</evidence>
<accession>A0A914QDM1</accession>
<dbReference type="AlphaFoldDB" id="A0A914QDM1"/>
<organism evidence="1 2">
    <name type="scientific">Panagrolaimus davidi</name>
    <dbReference type="NCBI Taxonomy" id="227884"/>
    <lineage>
        <taxon>Eukaryota</taxon>
        <taxon>Metazoa</taxon>
        <taxon>Ecdysozoa</taxon>
        <taxon>Nematoda</taxon>
        <taxon>Chromadorea</taxon>
        <taxon>Rhabditida</taxon>
        <taxon>Tylenchina</taxon>
        <taxon>Panagrolaimomorpha</taxon>
        <taxon>Panagrolaimoidea</taxon>
        <taxon>Panagrolaimidae</taxon>
        <taxon>Panagrolaimus</taxon>
    </lineage>
</organism>
<reference evidence="2" key="1">
    <citation type="submission" date="2022-11" db="UniProtKB">
        <authorList>
            <consortium name="WormBaseParasite"/>
        </authorList>
    </citation>
    <scope>IDENTIFICATION</scope>
</reference>
<protein>
    <submittedName>
        <fullName evidence="2">CUB domain-containing protein</fullName>
    </submittedName>
</protein>
<sequence>MASPSYIGYTHKFDGVMLYAALWYAELVVKDFYGNPDIVYRSNGKNFTLIPSMNLSVSSEDINFYYKETDASKNGFLIEYTLYKNEPTTSTTTIKISTSLETTKTTILKSTFSTIGTFSSPSTTTTLGEKTTTSSSDISTTISQTSSFATTTKTTTKNDVTETTTTNIATVLECNLIILVFCVNLQFF</sequence>
<dbReference type="WBParaSite" id="PDA_v2.g29738.t1">
    <property type="protein sequence ID" value="PDA_v2.g29738.t1"/>
    <property type="gene ID" value="PDA_v2.g29738"/>
</dbReference>
<proteinExistence type="predicted"/>
<name>A0A914QDM1_9BILA</name>
<dbReference type="Proteomes" id="UP000887578">
    <property type="component" value="Unplaced"/>
</dbReference>
<evidence type="ECO:0000313" key="1">
    <source>
        <dbReference type="Proteomes" id="UP000887578"/>
    </source>
</evidence>
<keyword evidence="1" id="KW-1185">Reference proteome</keyword>